<protein>
    <recommendedName>
        <fullName evidence="1">Protein kinase domain-containing protein</fullName>
    </recommendedName>
</protein>
<dbReference type="GO" id="GO:0005634">
    <property type="term" value="C:nucleus"/>
    <property type="evidence" value="ECO:0007669"/>
    <property type="project" value="TreeGrafter"/>
</dbReference>
<dbReference type="Pfam" id="PF00069">
    <property type="entry name" value="Pkinase"/>
    <property type="match status" value="1"/>
</dbReference>
<name>A0A6C0CQL3_9ZZZZ</name>
<dbReference type="Gene3D" id="1.10.510.10">
    <property type="entry name" value="Transferase(Phosphotransferase) domain 1"/>
    <property type="match status" value="1"/>
</dbReference>
<proteinExistence type="predicted"/>
<reference evidence="2" key="1">
    <citation type="journal article" date="2020" name="Nature">
        <title>Giant virus diversity and host interactions through global metagenomics.</title>
        <authorList>
            <person name="Schulz F."/>
            <person name="Roux S."/>
            <person name="Paez-Espino D."/>
            <person name="Jungbluth S."/>
            <person name="Walsh D.A."/>
            <person name="Denef V.J."/>
            <person name="McMahon K.D."/>
            <person name="Konstantinidis K.T."/>
            <person name="Eloe-Fadrosh E.A."/>
            <person name="Kyrpides N.C."/>
            <person name="Woyke T."/>
        </authorList>
    </citation>
    <scope>NUCLEOTIDE SEQUENCE</scope>
    <source>
        <strain evidence="2">GVMAG-M-3300021425-30</strain>
    </source>
</reference>
<dbReference type="InterPro" id="IPR011009">
    <property type="entry name" value="Kinase-like_dom_sf"/>
</dbReference>
<evidence type="ECO:0000259" key="1">
    <source>
        <dbReference type="PROSITE" id="PS50011"/>
    </source>
</evidence>
<dbReference type="InterPro" id="IPR000719">
    <property type="entry name" value="Prot_kinase_dom"/>
</dbReference>
<dbReference type="EMBL" id="MN739468">
    <property type="protein sequence ID" value="QHT06432.1"/>
    <property type="molecule type" value="Genomic_DNA"/>
</dbReference>
<dbReference type="SUPFAM" id="SSF56112">
    <property type="entry name" value="Protein kinase-like (PK-like)"/>
    <property type="match status" value="1"/>
</dbReference>
<dbReference type="PANTHER" id="PTHR44167:SF24">
    <property type="entry name" value="SERINE_THREONINE-PROTEIN KINASE CHK2"/>
    <property type="match status" value="1"/>
</dbReference>
<dbReference type="GO" id="GO:0044773">
    <property type="term" value="P:mitotic DNA damage checkpoint signaling"/>
    <property type="evidence" value="ECO:0007669"/>
    <property type="project" value="TreeGrafter"/>
</dbReference>
<dbReference type="GO" id="GO:0005524">
    <property type="term" value="F:ATP binding"/>
    <property type="evidence" value="ECO:0007669"/>
    <property type="project" value="InterPro"/>
</dbReference>
<dbReference type="SMART" id="SM00220">
    <property type="entry name" value="S_TKc"/>
    <property type="match status" value="1"/>
</dbReference>
<dbReference type="PANTHER" id="PTHR44167">
    <property type="entry name" value="OVARIAN-SPECIFIC SERINE/THREONINE-PROTEIN KINASE LOK-RELATED"/>
    <property type="match status" value="1"/>
</dbReference>
<organism evidence="2">
    <name type="scientific">viral metagenome</name>
    <dbReference type="NCBI Taxonomy" id="1070528"/>
    <lineage>
        <taxon>unclassified sequences</taxon>
        <taxon>metagenomes</taxon>
        <taxon>organismal metagenomes</taxon>
    </lineage>
</organism>
<dbReference type="PROSITE" id="PS00108">
    <property type="entry name" value="PROTEIN_KINASE_ST"/>
    <property type="match status" value="1"/>
</dbReference>
<dbReference type="PROSITE" id="PS50011">
    <property type="entry name" value="PROTEIN_KINASE_DOM"/>
    <property type="match status" value="1"/>
</dbReference>
<dbReference type="GO" id="GO:0004674">
    <property type="term" value="F:protein serine/threonine kinase activity"/>
    <property type="evidence" value="ECO:0007669"/>
    <property type="project" value="TreeGrafter"/>
</dbReference>
<accession>A0A6C0CQL3</accession>
<evidence type="ECO:0000313" key="2">
    <source>
        <dbReference type="EMBL" id="QHT06432.1"/>
    </source>
</evidence>
<dbReference type="AlphaFoldDB" id="A0A6C0CQL3"/>
<feature type="domain" description="Protein kinase" evidence="1">
    <location>
        <begin position="1"/>
        <end position="329"/>
    </location>
</feature>
<sequence length="373" mass="43944">MSKLLSQGGFGCVFYPGVKCNGMPNPSKKIVTKIQENNFNAQNESRIGELIEELKNYKVYFLPVINSCDIDIRKIDNSVISKCEIIKKNRKYISMDIDYIDTVDYTSVLLNSTSKRILMQLYQTYKYILDALKLLAEKSIVHYDLKMDNMLFVKETKQPRIIDFGISIPMEEVTESNMHDYFYVFAPEYYIWCIEINMINYLIHKNKGQLTENEMKMVIDLSVHNNPLLISKGNETIEEYKGQAYEYYTQFVGMKSNEIIKKLKVHYKTWDNYSLSILLFSLIDKLFDRVEYKNSYILGLERLMLRNIHPDPEKRLSLDDTSSKLDEVLYEDGDVRSYLTLSKNIKKDKKSISIQIKREMEDLNRTFVRKMSR</sequence>
<dbReference type="InterPro" id="IPR008271">
    <property type="entry name" value="Ser/Thr_kinase_AS"/>
</dbReference>